<name>A0ABM1VSK0_APLCA</name>
<evidence type="ECO:0000313" key="3">
    <source>
        <dbReference type="Proteomes" id="UP000694888"/>
    </source>
</evidence>
<protein>
    <submittedName>
        <fullName evidence="4 5">Nuclear pore complex protein Nup98-Nup96 isoform X1</fullName>
    </submittedName>
</protein>
<dbReference type="RefSeq" id="XP_035825388.1">
    <property type="nucleotide sequence ID" value="XM_035969495.1"/>
</dbReference>
<evidence type="ECO:0000256" key="2">
    <source>
        <dbReference type="SAM" id="MobiDB-lite"/>
    </source>
</evidence>
<dbReference type="RefSeq" id="XP_035825393.1">
    <property type="nucleotide sequence ID" value="XM_035969500.1"/>
</dbReference>
<evidence type="ECO:0000313" key="7">
    <source>
        <dbReference type="RefSeq" id="XP_035825391.1"/>
    </source>
</evidence>
<reference evidence="4 5" key="1">
    <citation type="submission" date="2025-05" db="UniProtKB">
        <authorList>
            <consortium name="RefSeq"/>
        </authorList>
    </citation>
    <scope>IDENTIFICATION</scope>
</reference>
<organism evidence="3 8">
    <name type="scientific">Aplysia californica</name>
    <name type="common">California sea hare</name>
    <dbReference type="NCBI Taxonomy" id="6500"/>
    <lineage>
        <taxon>Eukaryota</taxon>
        <taxon>Metazoa</taxon>
        <taxon>Spiralia</taxon>
        <taxon>Lophotrochozoa</taxon>
        <taxon>Mollusca</taxon>
        <taxon>Gastropoda</taxon>
        <taxon>Heterobranchia</taxon>
        <taxon>Euthyneura</taxon>
        <taxon>Tectipleura</taxon>
        <taxon>Aplysiida</taxon>
        <taxon>Aplysioidea</taxon>
        <taxon>Aplysiidae</taxon>
        <taxon>Aplysia</taxon>
    </lineage>
</organism>
<evidence type="ECO:0000256" key="1">
    <source>
        <dbReference type="SAM" id="Coils"/>
    </source>
</evidence>
<keyword evidence="3" id="KW-1185">Reference proteome</keyword>
<dbReference type="RefSeq" id="XP_035825396.1">
    <property type="nucleotide sequence ID" value="XM_035969503.1"/>
</dbReference>
<evidence type="ECO:0000313" key="11">
    <source>
        <dbReference type="RefSeq" id="XP_035825395.1"/>
    </source>
</evidence>
<dbReference type="PANTHER" id="PTHR23198">
    <property type="entry name" value="NUCLEOPORIN"/>
    <property type="match status" value="1"/>
</dbReference>
<evidence type="ECO:0000313" key="6">
    <source>
        <dbReference type="RefSeq" id="XP_035825390.1"/>
    </source>
</evidence>
<dbReference type="InterPro" id="IPR037665">
    <property type="entry name" value="Nucleoporin_S59-like"/>
</dbReference>
<dbReference type="RefSeq" id="XP_035825394.1">
    <property type="nucleotide sequence ID" value="XM_035969501.1"/>
</dbReference>
<dbReference type="RefSeq" id="XP_035825391.1">
    <property type="nucleotide sequence ID" value="XM_035969498.1"/>
</dbReference>
<dbReference type="RefSeq" id="XP_035825397.1">
    <property type="nucleotide sequence ID" value="XM_035969504.1"/>
</dbReference>
<dbReference type="RefSeq" id="XP_035825395.1">
    <property type="nucleotide sequence ID" value="XM_035969502.1"/>
</dbReference>
<feature type="compositionally biased region" description="Low complexity" evidence="2">
    <location>
        <begin position="412"/>
        <end position="430"/>
    </location>
</feature>
<dbReference type="RefSeq" id="XP_035825389.1">
    <property type="nucleotide sequence ID" value="XM_035969496.1"/>
</dbReference>
<proteinExistence type="predicted"/>
<evidence type="ECO:0000313" key="8">
    <source>
        <dbReference type="RefSeq" id="XP_035825392.1"/>
    </source>
</evidence>
<dbReference type="RefSeq" id="XP_035825392.1">
    <property type="nucleotide sequence ID" value="XM_035969499.1"/>
</dbReference>
<keyword evidence="1" id="KW-0175">Coiled coil</keyword>
<dbReference type="RefSeq" id="XP_035825390.1">
    <property type="nucleotide sequence ID" value="XM_035969497.1"/>
</dbReference>
<dbReference type="Proteomes" id="UP000694888">
    <property type="component" value="Unplaced"/>
</dbReference>
<gene>
    <name evidence="4 5 6 7 8 9 10 11 12 13" type="primary">LOC101849536</name>
</gene>
<evidence type="ECO:0000313" key="9">
    <source>
        <dbReference type="RefSeq" id="XP_035825393.1"/>
    </source>
</evidence>
<dbReference type="Gene3D" id="1.10.10.2360">
    <property type="match status" value="2"/>
</dbReference>
<dbReference type="Pfam" id="PF21240">
    <property type="entry name" value="Nup98_GLEBS"/>
    <property type="match status" value="2"/>
</dbReference>
<feature type="region of interest" description="Disordered" evidence="2">
    <location>
        <begin position="409"/>
        <end position="430"/>
    </location>
</feature>
<evidence type="ECO:0000313" key="10">
    <source>
        <dbReference type="RefSeq" id="XP_035825394.1"/>
    </source>
</evidence>
<evidence type="ECO:0000313" key="13">
    <source>
        <dbReference type="RefSeq" id="XP_035825397.1"/>
    </source>
</evidence>
<evidence type="ECO:0000313" key="5">
    <source>
        <dbReference type="RefSeq" id="XP_035825389.1"/>
    </source>
</evidence>
<sequence>MFGTSLRYGGTTNQARSGGLFGVSSSSLFGQASASGAFGNAGAKAGGTTVAFAAPIGQDTMMKNGVTTNINTKHQCIAAMKEYESKSLEELRAEDYTANRKWKQAPSDSTGYFAEAPETSGAGFFFGTSDGLSGKNLESGANAGFWEGFGGTTNQARSGGLLGVSSSSLFGQASASGAFGNAGAKAGGTTVTFAAPTGQDTMMKNGVTTNINTKHQCIAAMKEYESKSLEEQRAEDYTANRKWKQAPSDSTGYFAEAPETSGAGFFFGTSDGLSGKNLESGANAGFWGPGSKTSAATSSFNQNKSLFGTSTTTQSGFGFGTATGTQHGNAAGSILFVAKPGGSGKVTTTSPGFGSGGSMFAKVTTTASSFGSGINTSTSSFGAGFGEVSNTSQANTGGNALSRRIKRALRRTGSTSSGSPSKPKTTTSSFGFGTNTSTSCFSGFGSTTSAATTSFNQNKPLFGTSTTQSGFGFGTATETQQSTLLFGNTAGTTDKKTLEELIVMYQNSHETYKNELEALRTRVAEGLSIIEREKETVSGFKQYICKDACSMCIISL</sequence>
<feature type="coiled-coil region" evidence="1">
    <location>
        <begin position="495"/>
        <end position="522"/>
    </location>
</feature>
<evidence type="ECO:0000313" key="12">
    <source>
        <dbReference type="RefSeq" id="XP_035825396.1"/>
    </source>
</evidence>
<evidence type="ECO:0000313" key="4">
    <source>
        <dbReference type="RefSeq" id="XP_035825388.1"/>
    </source>
</evidence>
<dbReference type="GeneID" id="101849536"/>
<dbReference type="PANTHER" id="PTHR23198:SF6">
    <property type="entry name" value="NUCLEAR PORE COMPLEX PROTEIN NUP98-NUP96"/>
    <property type="match status" value="1"/>
</dbReference>
<accession>A0ABM1VSK0</accession>